<dbReference type="PANTHER" id="PTHR23076">
    <property type="entry name" value="METALLOPROTEASE M41 FTSH"/>
    <property type="match status" value="1"/>
</dbReference>
<dbReference type="InterPro" id="IPR027417">
    <property type="entry name" value="P-loop_NTPase"/>
</dbReference>
<dbReference type="GO" id="GO:0005886">
    <property type="term" value="C:plasma membrane"/>
    <property type="evidence" value="ECO:0007669"/>
    <property type="project" value="TreeGrafter"/>
</dbReference>
<dbReference type="GO" id="GO:0030163">
    <property type="term" value="P:protein catabolic process"/>
    <property type="evidence" value="ECO:0007669"/>
    <property type="project" value="TreeGrafter"/>
</dbReference>
<dbReference type="Proteomes" id="UP000000321">
    <property type="component" value="Unassembled WGS sequence"/>
</dbReference>
<evidence type="ECO:0000313" key="3">
    <source>
        <dbReference type="Proteomes" id="UP000000321"/>
    </source>
</evidence>
<dbReference type="PANTHER" id="PTHR23076:SF97">
    <property type="entry name" value="ATP-DEPENDENT ZINC METALLOPROTEASE YME1L1"/>
    <property type="match status" value="1"/>
</dbReference>
<comment type="caution">
    <text evidence="2">The sequence shown here is derived from an EMBL/GenBank/DDBJ whole genome shotgun (WGS) entry which is preliminary data.</text>
</comment>
<dbReference type="InterPro" id="IPR000642">
    <property type="entry name" value="Peptidase_M41"/>
</dbReference>
<dbReference type="CDD" id="cd19481">
    <property type="entry name" value="RecA-like_protease"/>
    <property type="match status" value="1"/>
</dbReference>
<dbReference type="HOGENOM" id="CLU_000688_20_0_5"/>
<gene>
    <name evidence="2" type="ORF">SI859A1_02301</name>
</gene>
<dbReference type="SUPFAM" id="SSF52540">
    <property type="entry name" value="P-loop containing nucleoside triphosphate hydrolases"/>
    <property type="match status" value="1"/>
</dbReference>
<dbReference type="InterPro" id="IPR037219">
    <property type="entry name" value="Peptidase_M41-like"/>
</dbReference>
<evidence type="ECO:0000313" key="2">
    <source>
        <dbReference type="EMBL" id="EAS51485.1"/>
    </source>
</evidence>
<dbReference type="InterPro" id="IPR003593">
    <property type="entry name" value="AAA+_ATPase"/>
</dbReference>
<name>Q1YM96_AURMS</name>
<dbReference type="GO" id="GO:0005524">
    <property type="term" value="F:ATP binding"/>
    <property type="evidence" value="ECO:0007669"/>
    <property type="project" value="InterPro"/>
</dbReference>
<dbReference type="AlphaFoldDB" id="Q1YM96"/>
<dbReference type="Gene3D" id="3.40.50.300">
    <property type="entry name" value="P-loop containing nucleotide triphosphate hydrolases"/>
    <property type="match status" value="1"/>
</dbReference>
<dbReference type="SUPFAM" id="SSF140990">
    <property type="entry name" value="FtsH protease domain-like"/>
    <property type="match status" value="1"/>
</dbReference>
<protein>
    <submittedName>
        <fullName evidence="2">Putative peptidase, M41 family</fullName>
    </submittedName>
</protein>
<dbReference type="BioCyc" id="AURANTIMONAS:SI859A1_02301-MONOMER"/>
<dbReference type="EMBL" id="AAPJ01000001">
    <property type="protein sequence ID" value="EAS51485.1"/>
    <property type="molecule type" value="Genomic_DNA"/>
</dbReference>
<dbReference type="GO" id="GO:0004176">
    <property type="term" value="F:ATP-dependent peptidase activity"/>
    <property type="evidence" value="ECO:0007669"/>
    <property type="project" value="InterPro"/>
</dbReference>
<dbReference type="Gene3D" id="1.20.58.760">
    <property type="entry name" value="Peptidase M41"/>
    <property type="match status" value="1"/>
</dbReference>
<dbReference type="InterPro" id="IPR003959">
    <property type="entry name" value="ATPase_AAA_core"/>
</dbReference>
<dbReference type="SMART" id="SM00382">
    <property type="entry name" value="AAA"/>
    <property type="match status" value="1"/>
</dbReference>
<dbReference type="Pfam" id="PF01434">
    <property type="entry name" value="Peptidase_M41"/>
    <property type="match status" value="1"/>
</dbReference>
<dbReference type="GO" id="GO:0004222">
    <property type="term" value="F:metalloendopeptidase activity"/>
    <property type="evidence" value="ECO:0007669"/>
    <property type="project" value="InterPro"/>
</dbReference>
<keyword evidence="3" id="KW-1185">Reference proteome</keyword>
<sequence length="643" mass="68079">MQGEVDDIADSGSHRDRIVAALSPSARLLFDAIDGNVAAATRSRGERTLLVTVRVFSPEWLDTARQAVKASIRAAWPDQYLPITVLTATSESRLEHGYPFELQRLPEMLAEASPCLCLFPPDHEPPEMLRAISDAVVEIADPARENIERLLGLGDALPHLPDGTMGSAYRPLELDFAVGRGRSPAERLSLLQEISGLRLADDARSGAGPAGTTGAARPRIEDLHGYGEAGRWALQLVADLSAYREGTIGWEDVDAGALFVGPPGTGKTLLAQAIANSAGVHFIATSYAQWQSNRSGHLGDVTKAIRAVFEAAAKNLPAIVFIDEIDTVQGRGGSDRSADAWFTAIVTCLLECLDGIGRREGVVVIAACNDDANLDAALVRSGRLDRRFWIDLPDEASLAGIFRHHLGDGIDASAIDRVATLFAGTLSGADVVRIARDARRRARLAGRSIQTEDLIAVAVPGDERAPAVRRRIAIHEAGHAVARMNFGQVPTSLSLVETEHSGGAVVFDVDEGSFEGLPGDVVREAVCMLAGRAAEEVILGSPSAGAGGSASSDLAQVTRIVANAETSLGFGGTLVHGAQIDGAAVHRRLARLYAETIVLVRRHRAAIEALADLALDRRVLGRAALAEFARGHGFIDPDHGGPA</sequence>
<dbReference type="Gene3D" id="1.10.8.60">
    <property type="match status" value="1"/>
</dbReference>
<proteinExistence type="predicted"/>
<reference evidence="2 3" key="1">
    <citation type="journal article" date="2008" name="Appl. Environ. Microbiol.">
        <title>Genomic insights into Mn(II) oxidation by the marine alphaproteobacterium Aurantimonas sp. strain SI85-9A1.</title>
        <authorList>
            <person name="Dick G.J."/>
            <person name="Podell S."/>
            <person name="Johnson H.A."/>
            <person name="Rivera-Espinoza Y."/>
            <person name="Bernier-Latmani R."/>
            <person name="McCarthy J.K."/>
            <person name="Torpey J.W."/>
            <person name="Clement B.G."/>
            <person name="Gaasterland T."/>
            <person name="Tebo B.M."/>
        </authorList>
    </citation>
    <scope>NUCLEOTIDE SEQUENCE [LARGE SCALE GENOMIC DNA]</scope>
    <source>
        <strain evidence="2 3">SI85-9A1</strain>
    </source>
</reference>
<accession>Q1YM96</accession>
<dbReference type="GO" id="GO:0006508">
    <property type="term" value="P:proteolysis"/>
    <property type="evidence" value="ECO:0007669"/>
    <property type="project" value="InterPro"/>
</dbReference>
<organism evidence="2 3">
    <name type="scientific">Aurantimonas manganoxydans (strain ATCC BAA-1229 / DSM 21871 / SI85-9A1)</name>
    <dbReference type="NCBI Taxonomy" id="287752"/>
    <lineage>
        <taxon>Bacteria</taxon>
        <taxon>Pseudomonadati</taxon>
        <taxon>Pseudomonadota</taxon>
        <taxon>Alphaproteobacteria</taxon>
        <taxon>Hyphomicrobiales</taxon>
        <taxon>Aurantimonadaceae</taxon>
        <taxon>Aurantimonas</taxon>
    </lineage>
</organism>
<feature type="domain" description="AAA+ ATPase" evidence="1">
    <location>
        <begin position="253"/>
        <end position="394"/>
    </location>
</feature>
<dbReference type="Pfam" id="PF00004">
    <property type="entry name" value="AAA"/>
    <property type="match status" value="1"/>
</dbReference>
<dbReference type="GO" id="GO:0016887">
    <property type="term" value="F:ATP hydrolysis activity"/>
    <property type="evidence" value="ECO:0007669"/>
    <property type="project" value="InterPro"/>
</dbReference>
<evidence type="ECO:0000259" key="1">
    <source>
        <dbReference type="SMART" id="SM00382"/>
    </source>
</evidence>